<dbReference type="GO" id="GO:0006355">
    <property type="term" value="P:regulation of DNA-templated transcription"/>
    <property type="evidence" value="ECO:0007669"/>
    <property type="project" value="InterPro"/>
</dbReference>
<evidence type="ECO:0000313" key="1">
    <source>
        <dbReference type="EMBL" id="AKA71078.1"/>
    </source>
</evidence>
<reference evidence="1 2" key="1">
    <citation type="journal article" date="2015" name="J. Biotechnol.">
        <title>Complete genome sequence of a malodorant-producing acetogen, Clostridium scatologenes ATCC 25775(T).</title>
        <authorList>
            <person name="Zhu Z."/>
            <person name="Guo T."/>
            <person name="Zheng H."/>
            <person name="Song T."/>
            <person name="Ouyang P."/>
            <person name="Xie J."/>
        </authorList>
    </citation>
    <scope>NUCLEOTIDE SEQUENCE [LARGE SCALE GENOMIC DNA]</scope>
    <source>
        <strain evidence="1 2">ATCC 25775</strain>
    </source>
</reference>
<dbReference type="InterPro" id="IPR009366">
    <property type="entry name" value="Protein_Veg"/>
</dbReference>
<organism evidence="1 2">
    <name type="scientific">Clostridium scatologenes</name>
    <dbReference type="NCBI Taxonomy" id="1548"/>
    <lineage>
        <taxon>Bacteria</taxon>
        <taxon>Bacillati</taxon>
        <taxon>Bacillota</taxon>
        <taxon>Clostridia</taxon>
        <taxon>Eubacteriales</taxon>
        <taxon>Clostridiaceae</taxon>
        <taxon>Clostridium</taxon>
    </lineage>
</organism>
<accession>A0A0E3M9J0</accession>
<dbReference type="AlphaFoldDB" id="A0A0E3M9J0"/>
<gene>
    <name evidence="1" type="ORF">CSCA_3953</name>
</gene>
<evidence type="ECO:0008006" key="3">
    <source>
        <dbReference type="Google" id="ProtNLM"/>
    </source>
</evidence>
<proteinExistence type="predicted"/>
<keyword evidence="2" id="KW-1185">Reference proteome</keyword>
<dbReference type="Gene3D" id="2.30.30.100">
    <property type="match status" value="1"/>
</dbReference>
<dbReference type="Pfam" id="PF06257">
    <property type="entry name" value="VEG"/>
    <property type="match status" value="1"/>
</dbReference>
<dbReference type="RefSeq" id="WP_029162455.1">
    <property type="nucleotide sequence ID" value="NZ_CP009933.1"/>
</dbReference>
<dbReference type="Proteomes" id="UP000033115">
    <property type="component" value="Chromosome"/>
</dbReference>
<sequence length="78" mass="8672">MERGNVLASIKKDIEGHVGDKVTLKANGGRRKVFVNSGVIEKAYPSIFVIRLESDTQRKVTYSYSDVLTKTVQLVFAV</sequence>
<evidence type="ECO:0000313" key="2">
    <source>
        <dbReference type="Proteomes" id="UP000033115"/>
    </source>
</evidence>
<dbReference type="PIRSF" id="PIRSF037257">
    <property type="entry name" value="DUF1021"/>
    <property type="match status" value="1"/>
</dbReference>
<dbReference type="STRING" id="1548.CSCA_3953"/>
<dbReference type="HOGENOM" id="CLU_153735_1_1_9"/>
<dbReference type="PANTHER" id="PTHR40026">
    <property type="entry name" value="PROTEIN VEG"/>
    <property type="match status" value="1"/>
</dbReference>
<protein>
    <recommendedName>
        <fullName evidence="3">Veg protein</fullName>
    </recommendedName>
</protein>
<name>A0A0E3M9J0_CLOSL</name>
<dbReference type="PANTHER" id="PTHR40026:SF1">
    <property type="entry name" value="PROTEIN VEG"/>
    <property type="match status" value="1"/>
</dbReference>
<dbReference type="EMBL" id="CP009933">
    <property type="protein sequence ID" value="AKA71078.1"/>
    <property type="molecule type" value="Genomic_DNA"/>
</dbReference>
<dbReference type="KEGG" id="csq:CSCA_3953"/>